<evidence type="ECO:0000256" key="6">
    <source>
        <dbReference type="SAM" id="MobiDB-lite"/>
    </source>
</evidence>
<feature type="region of interest" description="Disordered" evidence="6">
    <location>
        <begin position="2016"/>
        <end position="2036"/>
    </location>
</feature>
<evidence type="ECO:0000256" key="5">
    <source>
        <dbReference type="PROSITE-ProRule" id="PRU01201"/>
    </source>
</evidence>
<protein>
    <submittedName>
        <fullName evidence="9">Frem_N domain-containing protein</fullName>
    </submittedName>
</protein>
<dbReference type="Pfam" id="PF16184">
    <property type="entry name" value="Cadherin_3"/>
    <property type="match status" value="3"/>
</dbReference>
<feature type="repeat" description="CSPG" evidence="5">
    <location>
        <begin position="1519"/>
        <end position="1615"/>
    </location>
</feature>
<evidence type="ECO:0000256" key="4">
    <source>
        <dbReference type="ARBA" id="ARBA00023180"/>
    </source>
</evidence>
<dbReference type="Proteomes" id="UP000095280">
    <property type="component" value="Unplaced"/>
</dbReference>
<evidence type="ECO:0000256" key="1">
    <source>
        <dbReference type="ARBA" id="ARBA00022723"/>
    </source>
</evidence>
<feature type="domain" description="FRAS1-related extracellular matrix protein N-terminal" evidence="7">
    <location>
        <begin position="94"/>
        <end position="245"/>
    </location>
</feature>
<feature type="repeat" description="CSPG" evidence="5">
    <location>
        <begin position="1141"/>
        <end position="1242"/>
    </location>
</feature>
<feature type="repeat" description="CSPG" evidence="5">
    <location>
        <begin position="781"/>
        <end position="872"/>
    </location>
</feature>
<dbReference type="WBParaSite" id="maker-uti_cns_0001913-snap-gene-0.4-mRNA-1">
    <property type="protein sequence ID" value="maker-uti_cns_0001913-snap-gene-0.4-mRNA-1"/>
    <property type="gene ID" value="maker-uti_cns_0001913-snap-gene-0.4"/>
</dbReference>
<dbReference type="PANTHER" id="PTHR45739">
    <property type="entry name" value="MATRIX PROTEIN, PUTATIVE-RELATED"/>
    <property type="match status" value="1"/>
</dbReference>
<sequence length="2036" mass="225777">NFRHPFLVAMASHRVLVAISLCCWWALLAASSETDRYRLPRVLADGPRRPIEVAQGRRTNLSRFSHLMVNEAARDGVCKVEVDGSDCLSQTVDGDVYYEHEGSPFSVRDSVRLQVQYFFGKNNTIVLPLRLEVRVNLSKSASEGRRLVLAGPEPLAVHGSRGRTQPISSNAIRFAYDPQTERCTIEHRREWRTFRHWPLAGRLLNDREQVMQEFRLDCHLFLLSAYKYERIGTKVGLEFDYLPVSVKVLRFGASASETLYENIYLSIRLTPTRDAASLPLPTLRSPHRYFDISYSGGLPATLPKNLVLANVTNLVVQLLEFTVVASTGLNVTLVDIREPGSIPLDGFELADLRSGHIALQVLGVTSADRIQFHLRLRPIDTLLRVGPEVTLQLVSRVQHRRLQLFTSPMRVCTGGTALLRPHNLQSASWSETVRFRVKRDPYSGRLTINGAPLRSFNSRRLARFWKFRIAYIHNGNLPRHDSIGLRAVFRGIRVSFQFPIRVVRNWDAASSLKSRIRYRLTPSGTLCIGEEAINESVLKYLLADGVQLQYRVTQQPVAGGLIMSELTTKSTPSGRVGSVEQFTLADLFTRTICYVNHGDSITEMDSLKIRQIGQSDLTELVIQIVIQPKATLENKSIRHRVILSLPETQREGLRINRSILNYETVGLSPSQIGYEVLLQPHFTTIGANLSLDAGRLIDARRLSSSSTKIQEIATLTWFSQEDINNGYVRYVPPLEDVGSSGRPVEMLLQPLDFNRNRALPHKLSFFVRAVDDMKPRLRICSNSSAFGAVASVTRNSHTSLDGHQLIATDSDTGPERLELILVRGPRYGQLVQEGTVLKVGQRFNVGRVRQRSIQYRHNGSTVSQDSFSVQATDGKNFGPNCTISINVSEPLEPMPVQNAPSQHQREQEQPQLEETSETVAGFVNNTVLVPEGGQVRLSPEMLPRAIQGRVSVGSTAYLVGTHPTRGEIALAGGTISTSSVSQFSHEDLSSGRVIYQHTGGEIGPDSVTDTCQLYIYNNGEWLTHSLNISILPVDNKGPMVSEGIHLLVPEGGRSVLTGNLIRATDPDTPAEDLQLSVHSGSETTVLEFTKRQLTDGHVFFVHTQHCGVEHTNDTFGIRASDGRRDSTSVPVRVVIYPVTDEPPCLFLSDFSIQKGETRILDTLILSVSDADKPEEDIKLKIVDLPEIGTLYRHWLSTETAEQVTLNANRDFTMSELAGNMSLVYKQDQDVTSLSDSFVIEARDPVYRVVRKCRISIITTNDLPPRLVEPTDRLQLRPGETVPVTERHLLIRDRDTPKDNLTLSLVQLPSRAQLLVASTLLSWSRHTRLNLTPLRLGEKITQRDVQLNRLFVHVPPLTGNLEEGNSGVSVEQAQFVPEDGKFSASLARLEIQVLPSSSSPHSPLQLITNPTELEVGSTVSIAETDVKVRVFGTQPPSASLQAIRPNGSCWKLCKKGEQNSSAVATELLASDIATGLIVFNASCCSEPVDILIQLNAAWDNQVASSSWFVRLLPLSPSVPPPRLLKSVPLSLAAHSAANIGPENLLMTTGRSAVTTRPEPHYRLISLPKHGILVRSRSVGLGPDDTFSQTDLNSSMVEYRSTNVSPSGRDSFLFVIDDPAVMRQATDRTHTFSIVVRSPSNSGDDSNVTILRAACPSELAGFSASGAGFRFDNRSILAVPQTAVFRVAAQPALGHLWLGDSPGAVGFAQTDINSGRLTYRFNNPRRSSDEIEDAFEIVASNGRDGRQVSDRKRVHLTWSVVGFEQRRYRIRCLSSGTLKLDVFRKGALNRPAFVRFETSPGSPDDRAHFSLISGSILNFNPGERAAQIKIHIAQRRNDTKRAKLRISLVSPGNCLVGRNSSTVVVLLNPNSRRRKRMDDGCGISSDRFEPSRSNDMALFRHYLQYFARNRQLSDQPQEPLGQPRPPKPVKPLPVKRPVVPTVAANGGSLERSEVLVPSGEELKRLHEEELRGNYKDSRGFPRCTIYLSGEQRSDPGSGRKYICNGALWVTLESVLASQTGGSPEVQQRYRDKPISCPA</sequence>
<keyword evidence="1" id="KW-0479">Metal-binding</keyword>
<feature type="compositionally biased region" description="Pro residues" evidence="6">
    <location>
        <begin position="1920"/>
        <end position="1929"/>
    </location>
</feature>
<keyword evidence="4" id="KW-0325">Glycoprotein</keyword>
<dbReference type="GO" id="GO:0046872">
    <property type="term" value="F:metal ion binding"/>
    <property type="evidence" value="ECO:0007669"/>
    <property type="project" value="UniProtKB-KW"/>
</dbReference>
<feature type="compositionally biased region" description="Basic and acidic residues" evidence="6">
    <location>
        <begin position="2025"/>
        <end position="2036"/>
    </location>
</feature>
<evidence type="ECO:0000256" key="3">
    <source>
        <dbReference type="ARBA" id="ARBA00022737"/>
    </source>
</evidence>
<dbReference type="PROSITE" id="PS51854">
    <property type="entry name" value="CSPG"/>
    <property type="match status" value="3"/>
</dbReference>
<organism evidence="8 9">
    <name type="scientific">Macrostomum lignano</name>
    <dbReference type="NCBI Taxonomy" id="282301"/>
    <lineage>
        <taxon>Eukaryota</taxon>
        <taxon>Metazoa</taxon>
        <taxon>Spiralia</taxon>
        <taxon>Lophotrochozoa</taxon>
        <taxon>Platyhelminthes</taxon>
        <taxon>Rhabditophora</taxon>
        <taxon>Macrostomorpha</taxon>
        <taxon>Macrostomida</taxon>
        <taxon>Macrostomidae</taxon>
        <taxon>Macrostomum</taxon>
    </lineage>
</organism>
<dbReference type="InterPro" id="IPR051561">
    <property type="entry name" value="FRAS1_ECM"/>
</dbReference>
<evidence type="ECO:0000313" key="9">
    <source>
        <dbReference type="WBParaSite" id="maker-uti_cns_0001913-snap-gene-0.4-mRNA-1"/>
    </source>
</evidence>
<keyword evidence="3" id="KW-0677">Repeat</keyword>
<dbReference type="PANTHER" id="PTHR45739:SF8">
    <property type="entry name" value="FRAS1-RELATED EXTRACELLULAR MATRIX PROTEIN 1"/>
    <property type="match status" value="1"/>
</dbReference>
<accession>A0A1I8GHL8</accession>
<dbReference type="GO" id="GO:0009653">
    <property type="term" value="P:anatomical structure morphogenesis"/>
    <property type="evidence" value="ECO:0007669"/>
    <property type="project" value="TreeGrafter"/>
</dbReference>
<dbReference type="InterPro" id="IPR045658">
    <property type="entry name" value="FRAS1-rel_N"/>
</dbReference>
<evidence type="ECO:0000259" key="7">
    <source>
        <dbReference type="Pfam" id="PF19309"/>
    </source>
</evidence>
<dbReference type="InterPro" id="IPR039005">
    <property type="entry name" value="CSPG_rpt"/>
</dbReference>
<proteinExistence type="predicted"/>
<dbReference type="InterPro" id="IPR038081">
    <property type="entry name" value="CalX-like_sf"/>
</dbReference>
<feature type="region of interest" description="Disordered" evidence="6">
    <location>
        <begin position="1911"/>
        <end position="1932"/>
    </location>
</feature>
<reference evidence="9" key="1">
    <citation type="submission" date="2016-11" db="UniProtKB">
        <authorList>
            <consortium name="WormBaseParasite"/>
        </authorList>
    </citation>
    <scope>IDENTIFICATION</scope>
</reference>
<feature type="region of interest" description="Disordered" evidence="6">
    <location>
        <begin position="891"/>
        <end position="915"/>
    </location>
</feature>
<keyword evidence="8" id="KW-1185">Reference proteome</keyword>
<evidence type="ECO:0000313" key="8">
    <source>
        <dbReference type="Proteomes" id="UP000095280"/>
    </source>
</evidence>
<name>A0A1I8GHL8_9PLAT</name>
<dbReference type="Pfam" id="PF19309">
    <property type="entry name" value="Frem_N"/>
    <property type="match status" value="1"/>
</dbReference>
<keyword evidence="2" id="KW-0732">Signal</keyword>
<dbReference type="SUPFAM" id="SSF141072">
    <property type="entry name" value="CalX-like"/>
    <property type="match status" value="1"/>
</dbReference>
<dbReference type="Gene3D" id="2.60.40.2030">
    <property type="match status" value="1"/>
</dbReference>
<evidence type="ECO:0000256" key="2">
    <source>
        <dbReference type="ARBA" id="ARBA00022729"/>
    </source>
</evidence>